<dbReference type="RefSeq" id="WP_063874444.1">
    <property type="nucleotide sequence ID" value="NZ_CAWMRI010000276.1"/>
</dbReference>
<dbReference type="PANTHER" id="PTHR30012:SF0">
    <property type="entry name" value="TYPE II SECRETION SYSTEM PROTEIN F-RELATED"/>
    <property type="match status" value="1"/>
</dbReference>
<evidence type="ECO:0000256" key="7">
    <source>
        <dbReference type="ARBA" id="ARBA00022989"/>
    </source>
</evidence>
<dbReference type="InterPro" id="IPR003004">
    <property type="entry name" value="GspF/PilC"/>
</dbReference>
<dbReference type="InterPro" id="IPR018076">
    <property type="entry name" value="T2SS_GspF_dom"/>
</dbReference>
<keyword evidence="6 9" id="KW-0812">Transmembrane</keyword>
<evidence type="ECO:0000259" key="12">
    <source>
        <dbReference type="Pfam" id="PF00482"/>
    </source>
</evidence>
<dbReference type="Proteomes" id="UP000076555">
    <property type="component" value="Unassembled WGS sequence"/>
</dbReference>
<keyword evidence="5" id="KW-0997">Cell inner membrane</keyword>
<keyword evidence="10" id="KW-0175">Coiled coil</keyword>
<proteinExistence type="inferred from homology"/>
<dbReference type="PANTHER" id="PTHR30012">
    <property type="entry name" value="GENERAL SECRETION PATHWAY PROTEIN"/>
    <property type="match status" value="1"/>
</dbReference>
<reference evidence="13 14" key="1">
    <citation type="submission" date="2016-04" db="EMBL/GenBank/DDBJ databases">
        <title>Draft Genome Assembly of the Bloom-forming Cyanobacterium Nodularia spumigena Strain CENA596 in Shrimp Production Ponds.</title>
        <authorList>
            <person name="Popin R.V."/>
            <person name="Rigonato J."/>
            <person name="Abreu V.A."/>
            <person name="Andreote A.P."/>
            <person name="Silveira S.B."/>
            <person name="Odebrecht C."/>
            <person name="Fiore M.F."/>
        </authorList>
    </citation>
    <scope>NUCLEOTIDE SEQUENCE [LARGE SCALE GENOMIC DNA]</scope>
    <source>
        <strain evidence="13 14">CENA596</strain>
    </source>
</reference>
<evidence type="ECO:0000313" key="13">
    <source>
        <dbReference type="EMBL" id="KZL47862.1"/>
    </source>
</evidence>
<evidence type="ECO:0000256" key="2">
    <source>
        <dbReference type="ARBA" id="ARBA00005745"/>
    </source>
</evidence>
<name>A0A166I4E8_NODSP</name>
<comment type="similarity">
    <text evidence="2 9">Belongs to the GSP F family.</text>
</comment>
<evidence type="ECO:0000256" key="1">
    <source>
        <dbReference type="ARBA" id="ARBA00004429"/>
    </source>
</evidence>
<comment type="caution">
    <text evidence="13">The sequence shown here is derived from an EMBL/GenBank/DDBJ whole genome shotgun (WGS) entry which is preliminary data.</text>
</comment>
<organism evidence="13 14">
    <name type="scientific">Nodularia spumigena CENA596</name>
    <dbReference type="NCBI Taxonomy" id="1819295"/>
    <lineage>
        <taxon>Bacteria</taxon>
        <taxon>Bacillati</taxon>
        <taxon>Cyanobacteriota</taxon>
        <taxon>Cyanophyceae</taxon>
        <taxon>Nostocales</taxon>
        <taxon>Nodulariaceae</taxon>
        <taxon>Nodularia</taxon>
    </lineage>
</organism>
<feature type="transmembrane region" description="Helical" evidence="11">
    <location>
        <begin position="377"/>
        <end position="395"/>
    </location>
</feature>
<dbReference type="PRINTS" id="PR00812">
    <property type="entry name" value="BCTERIALGSPF"/>
</dbReference>
<dbReference type="Pfam" id="PF00482">
    <property type="entry name" value="T2SSF"/>
    <property type="match status" value="2"/>
</dbReference>
<keyword evidence="3 9" id="KW-0813">Transport</keyword>
<dbReference type="EMBL" id="LWAJ01000276">
    <property type="protein sequence ID" value="KZL47862.1"/>
    <property type="molecule type" value="Genomic_DNA"/>
</dbReference>
<protein>
    <submittedName>
        <fullName evidence="13">Pilus assembly protein PilC</fullName>
    </submittedName>
</protein>
<keyword evidence="8 11" id="KW-0472">Membrane</keyword>
<feature type="domain" description="Type II secretion system protein GspF" evidence="12">
    <location>
        <begin position="274"/>
        <end position="396"/>
    </location>
</feature>
<dbReference type="PROSITE" id="PS00874">
    <property type="entry name" value="T2SP_F"/>
    <property type="match status" value="1"/>
</dbReference>
<evidence type="ECO:0000256" key="10">
    <source>
        <dbReference type="SAM" id="Coils"/>
    </source>
</evidence>
<feature type="domain" description="Type II secretion system protein GspF" evidence="12">
    <location>
        <begin position="70"/>
        <end position="193"/>
    </location>
</feature>
<evidence type="ECO:0000256" key="5">
    <source>
        <dbReference type="ARBA" id="ARBA00022519"/>
    </source>
</evidence>
<keyword evidence="4" id="KW-1003">Cell membrane</keyword>
<dbReference type="FunFam" id="1.20.81.30:FF:000001">
    <property type="entry name" value="Type II secretion system protein F"/>
    <property type="match status" value="2"/>
</dbReference>
<evidence type="ECO:0000256" key="4">
    <source>
        <dbReference type="ARBA" id="ARBA00022475"/>
    </source>
</evidence>
<dbReference type="GO" id="GO:0009306">
    <property type="term" value="P:protein secretion"/>
    <property type="evidence" value="ECO:0007669"/>
    <property type="project" value="InterPro"/>
</dbReference>
<dbReference type="InterPro" id="IPR001992">
    <property type="entry name" value="T2SS_GspF/T4SS_PilC_CS"/>
</dbReference>
<evidence type="ECO:0000256" key="6">
    <source>
        <dbReference type="ARBA" id="ARBA00022692"/>
    </source>
</evidence>
<keyword evidence="7 11" id="KW-1133">Transmembrane helix</keyword>
<evidence type="ECO:0000256" key="9">
    <source>
        <dbReference type="RuleBase" id="RU003923"/>
    </source>
</evidence>
<accession>A0A166I4E8</accession>
<comment type="subcellular location">
    <subcellularLocation>
        <location evidence="1">Cell inner membrane</location>
        <topology evidence="1">Multi-pass membrane protein</topology>
    </subcellularLocation>
    <subcellularLocation>
        <location evidence="9">Cell membrane</location>
        <topology evidence="9">Multi-pass membrane protein</topology>
    </subcellularLocation>
</comment>
<dbReference type="AlphaFoldDB" id="A0A166I4E8"/>
<feature type="coiled-coil region" evidence="10">
    <location>
        <begin position="145"/>
        <end position="172"/>
    </location>
</feature>
<sequence length="405" mass="44754">MPTYVARIRDSQGQSRNEKIVAESLSEARTNLRQQGFVVQDLKQSQNFSFDFHKFQMSMVKVTVKDKAVFSRQFAVLMNAGVAIVRSLGVLGEQCSNPKLKQALLEISNDVQTGMNLSESMQKHPECFDGLYVSMVQAGEIGGVLDDVLNRLAKLLEDVARLQNQIKSALSYPVVVGILATTIFVAMTVFLIPIFANIFADIGVELPALTQFLMLCSKILRSWWSLAIIGSFIVLRIVYQQYYKTPVGRLTIDRLSLKLPLFGDLIQKSSVARFSRTFGALTRSGVPILTCLEIVRDTSGNQVIANAIDAARLDIQQGGVISLALQKDQVFPIMAIQMMSIGEETGELDSMLMKVADFYEDEVEQAVKALTSVLEPVMIVVLGGMVGTILLAMYLPMFKVFETLG</sequence>
<feature type="transmembrane region" description="Helical" evidence="11">
    <location>
        <begin position="220"/>
        <end position="239"/>
    </location>
</feature>
<dbReference type="OrthoDB" id="9805682at2"/>
<evidence type="ECO:0000313" key="14">
    <source>
        <dbReference type="Proteomes" id="UP000076555"/>
    </source>
</evidence>
<gene>
    <name evidence="13" type="ORF">A2T98_21045</name>
</gene>
<dbReference type="GO" id="GO:0005886">
    <property type="term" value="C:plasma membrane"/>
    <property type="evidence" value="ECO:0007669"/>
    <property type="project" value="UniProtKB-SubCell"/>
</dbReference>
<evidence type="ECO:0000256" key="11">
    <source>
        <dbReference type="SAM" id="Phobius"/>
    </source>
</evidence>
<evidence type="ECO:0000256" key="8">
    <source>
        <dbReference type="ARBA" id="ARBA00023136"/>
    </source>
</evidence>
<feature type="transmembrane region" description="Helical" evidence="11">
    <location>
        <begin position="170"/>
        <end position="200"/>
    </location>
</feature>
<dbReference type="InterPro" id="IPR042094">
    <property type="entry name" value="T2SS_GspF_sf"/>
</dbReference>
<evidence type="ECO:0000256" key="3">
    <source>
        <dbReference type="ARBA" id="ARBA00022448"/>
    </source>
</evidence>
<dbReference type="Gene3D" id="1.20.81.30">
    <property type="entry name" value="Type II secretion system (T2SS), domain F"/>
    <property type="match status" value="2"/>
</dbReference>